<dbReference type="AlphaFoldDB" id="A0A1G7CIE9"/>
<dbReference type="EMBL" id="FNAS01000008">
    <property type="protein sequence ID" value="SDE39021.1"/>
    <property type="molecule type" value="Genomic_DNA"/>
</dbReference>
<feature type="transmembrane region" description="Helical" evidence="1">
    <location>
        <begin position="262"/>
        <end position="283"/>
    </location>
</feature>
<feature type="transmembrane region" description="Helical" evidence="1">
    <location>
        <begin position="208"/>
        <end position="226"/>
    </location>
</feature>
<feature type="transmembrane region" description="Helical" evidence="1">
    <location>
        <begin position="174"/>
        <end position="196"/>
    </location>
</feature>
<dbReference type="SUPFAM" id="SSF103481">
    <property type="entry name" value="Multidrug resistance efflux transporter EmrE"/>
    <property type="match status" value="1"/>
</dbReference>
<feature type="domain" description="EamA" evidence="2">
    <location>
        <begin position="142"/>
        <end position="279"/>
    </location>
</feature>
<feature type="transmembrane region" description="Helical" evidence="1">
    <location>
        <begin position="91"/>
        <end position="111"/>
    </location>
</feature>
<name>A0A1G7CIE9_9FLAO</name>
<keyword evidence="4" id="KW-1185">Reference proteome</keyword>
<feature type="transmembrane region" description="Helical" evidence="1">
    <location>
        <begin position="64"/>
        <end position="85"/>
    </location>
</feature>
<dbReference type="InterPro" id="IPR000620">
    <property type="entry name" value="EamA_dom"/>
</dbReference>
<accession>A0A1G7CIE9</accession>
<dbReference type="Proteomes" id="UP000198517">
    <property type="component" value="Unassembled WGS sequence"/>
</dbReference>
<evidence type="ECO:0000256" key="1">
    <source>
        <dbReference type="SAM" id="Phobius"/>
    </source>
</evidence>
<protein>
    <submittedName>
        <fullName evidence="3">Permease of the drug/metabolite transporter (DMT) superfamily</fullName>
    </submittedName>
</protein>
<dbReference type="PANTHER" id="PTHR22911">
    <property type="entry name" value="ACYL-MALONYL CONDENSING ENZYME-RELATED"/>
    <property type="match status" value="1"/>
</dbReference>
<feature type="transmembrane region" description="Helical" evidence="1">
    <location>
        <begin position="7"/>
        <end position="27"/>
    </location>
</feature>
<evidence type="ECO:0000313" key="3">
    <source>
        <dbReference type="EMBL" id="SDE39021.1"/>
    </source>
</evidence>
<organism evidence="3 4">
    <name type="scientific">Riemerella columbipharyngis</name>
    <dbReference type="NCBI Taxonomy" id="1071918"/>
    <lineage>
        <taxon>Bacteria</taxon>
        <taxon>Pseudomonadati</taxon>
        <taxon>Bacteroidota</taxon>
        <taxon>Flavobacteriia</taxon>
        <taxon>Flavobacteriales</taxon>
        <taxon>Weeksellaceae</taxon>
        <taxon>Riemerella</taxon>
    </lineage>
</organism>
<keyword evidence="1" id="KW-0812">Transmembrane</keyword>
<dbReference type="STRING" id="1071918.SAMN05421544_10856"/>
<dbReference type="Pfam" id="PF00892">
    <property type="entry name" value="EamA"/>
    <property type="match status" value="2"/>
</dbReference>
<dbReference type="RefSeq" id="WP_092736537.1">
    <property type="nucleotide sequence ID" value="NZ_FNAS01000008.1"/>
</dbReference>
<evidence type="ECO:0000259" key="2">
    <source>
        <dbReference type="Pfam" id="PF00892"/>
    </source>
</evidence>
<feature type="transmembrane region" description="Helical" evidence="1">
    <location>
        <begin position="235"/>
        <end position="256"/>
    </location>
</feature>
<feature type="transmembrane region" description="Helical" evidence="1">
    <location>
        <begin position="141"/>
        <end position="162"/>
    </location>
</feature>
<feature type="domain" description="EamA" evidence="2">
    <location>
        <begin position="12"/>
        <end position="131"/>
    </location>
</feature>
<dbReference type="InterPro" id="IPR037185">
    <property type="entry name" value="EmrE-like"/>
</dbReference>
<dbReference type="PANTHER" id="PTHR22911:SF79">
    <property type="entry name" value="MOBA-LIKE NTP TRANSFERASE DOMAIN-CONTAINING PROTEIN"/>
    <property type="match status" value="1"/>
</dbReference>
<dbReference type="OrthoDB" id="9150437at2"/>
<feature type="transmembrane region" description="Helical" evidence="1">
    <location>
        <begin position="118"/>
        <end position="135"/>
    </location>
</feature>
<keyword evidence="1" id="KW-0472">Membrane</keyword>
<evidence type="ECO:0000313" key="4">
    <source>
        <dbReference type="Proteomes" id="UP000198517"/>
    </source>
</evidence>
<proteinExistence type="predicted"/>
<reference evidence="3 4" key="1">
    <citation type="submission" date="2016-10" db="EMBL/GenBank/DDBJ databases">
        <authorList>
            <person name="de Groot N.N."/>
        </authorList>
    </citation>
    <scope>NUCLEOTIDE SEQUENCE [LARGE SCALE GENOMIC DNA]</scope>
    <source>
        <strain evidence="3 4">DSM 24015</strain>
    </source>
</reference>
<keyword evidence="1" id="KW-1133">Transmembrane helix</keyword>
<gene>
    <name evidence="3" type="ORF">SAMN05421544_10856</name>
</gene>
<feature type="transmembrane region" description="Helical" evidence="1">
    <location>
        <begin position="33"/>
        <end position="52"/>
    </location>
</feature>
<dbReference type="GO" id="GO:0016020">
    <property type="term" value="C:membrane"/>
    <property type="evidence" value="ECO:0007669"/>
    <property type="project" value="InterPro"/>
</dbReference>
<sequence>MWNNTIFRLHFIVFLWGFTAILGKLISADAATLVFYRTGFAAIFLFLYFRFVKKQSIRIPQKRILQFLGVGVFIGFHWLLFFLSIKKSNVSITLSCMSLATIFTSFIEPIFYKRKLDWLEVLLGFIIVCCMGVIFQTQFQYMWGIFYGILCAFLGSCFSVFNGKLYGKASAGNIIFYEIVGSWLILSFFYICTGQISEIVKINSQDLALVLLLASFFTAFPMYVSVELMKYISPFTLILTVNLEPVYGIVLAYFIFGQSEHMGSLFYIAALVMLLAIIINGIMKAKRRKTLAQNELKATKL</sequence>